<dbReference type="Proteomes" id="UP000504628">
    <property type="component" value="Chromosome 13"/>
</dbReference>
<dbReference type="Pfam" id="PF15874">
    <property type="entry name" value="Il2rg"/>
    <property type="match status" value="1"/>
</dbReference>
<reference evidence="2" key="1">
    <citation type="submission" date="2025-08" db="UniProtKB">
        <authorList>
            <consortium name="RefSeq"/>
        </authorList>
    </citation>
    <scope>IDENTIFICATION</scope>
    <source>
        <tissue evidence="2">Muscle</tissue>
    </source>
</reference>
<dbReference type="RefSeq" id="XP_035869755.1">
    <property type="nucleotide sequence ID" value="XM_036013862.1"/>
</dbReference>
<evidence type="ECO:0000313" key="2">
    <source>
        <dbReference type="RefSeq" id="XP_035869755.1"/>
    </source>
</evidence>
<organism evidence="1 2">
    <name type="scientific">Phyllostomus discolor</name>
    <name type="common">pale spear-nosed bat</name>
    <dbReference type="NCBI Taxonomy" id="89673"/>
    <lineage>
        <taxon>Eukaryota</taxon>
        <taxon>Metazoa</taxon>
        <taxon>Chordata</taxon>
        <taxon>Craniata</taxon>
        <taxon>Vertebrata</taxon>
        <taxon>Euteleostomi</taxon>
        <taxon>Mammalia</taxon>
        <taxon>Eutheria</taxon>
        <taxon>Laurasiatheria</taxon>
        <taxon>Chiroptera</taxon>
        <taxon>Yangochiroptera</taxon>
        <taxon>Phyllostomidae</taxon>
        <taxon>Phyllostominae</taxon>
        <taxon>Phyllostomus</taxon>
    </lineage>
</organism>
<dbReference type="CTD" id="133342102"/>
<dbReference type="PANTHER" id="PTHR33887:SF1">
    <property type="entry name" value="GENE 867-RELATED"/>
    <property type="match status" value="1"/>
</dbReference>
<dbReference type="InterPro" id="IPR039471">
    <property type="entry name" value="CXorf65-like"/>
</dbReference>
<gene>
    <name evidence="2" type="primary">C13H22orf15</name>
</gene>
<name>A0A7E6CRX9_9CHIR</name>
<protein>
    <submittedName>
        <fullName evidence="2">Uncharacterized protein C22orf15 homolog isoform X1</fullName>
    </submittedName>
</protein>
<evidence type="ECO:0000313" key="1">
    <source>
        <dbReference type="Proteomes" id="UP000504628"/>
    </source>
</evidence>
<dbReference type="OrthoDB" id="2109241at2759"/>
<dbReference type="AlphaFoldDB" id="A0A7E6CRX9"/>
<proteinExistence type="predicted"/>
<sequence>MFITVMFGAGCWELVNPWCSLVTLTAHLRQRGQVLPDATVALLGKDGHLVILSKDLEEGASQEPSTGSTLLQERGTYVLVQIINGEDGAPTRYESLLENLEDWCPELAGEYHGRALGWGGSIFSPAPTGRASWVFQRSYAGCRAFPQRATDGGDVPALGVATRSKVLLQGPKGWAPCCPGPASWGQEPGKETWVPGGTVTPRNGVLSQGTDTCVLRGVGSPRTHAHIHERGNILSPETGAQHTAGV</sequence>
<dbReference type="InParanoid" id="A0A7E6CRX9"/>
<keyword evidence="1" id="KW-1185">Reference proteome</keyword>
<dbReference type="GeneID" id="114509110"/>
<dbReference type="PANTHER" id="PTHR33887">
    <property type="entry name" value="PB1 DOMAIN-CONTAINING PROTEIN"/>
    <property type="match status" value="1"/>
</dbReference>
<accession>A0A7E6CRX9</accession>